<evidence type="ECO:0000256" key="3">
    <source>
        <dbReference type="ARBA" id="ARBA00022777"/>
    </source>
</evidence>
<dbReference type="PIRSF" id="PIRSF006078">
    <property type="entry name" value="GlxK"/>
    <property type="match status" value="1"/>
</dbReference>
<dbReference type="InterPro" id="IPR004381">
    <property type="entry name" value="Glycerate_kinase"/>
</dbReference>
<organism evidence="5 6">
    <name type="scientific">Rhodococcus opacus</name>
    <name type="common">Nocardia opaca</name>
    <dbReference type="NCBI Taxonomy" id="37919"/>
    <lineage>
        <taxon>Bacteria</taxon>
        <taxon>Bacillati</taxon>
        <taxon>Actinomycetota</taxon>
        <taxon>Actinomycetes</taxon>
        <taxon>Mycobacteriales</taxon>
        <taxon>Nocardiaceae</taxon>
        <taxon>Rhodococcus</taxon>
    </lineage>
</organism>
<dbReference type="EMBL" id="CP009111">
    <property type="protein sequence ID" value="ANS29356.1"/>
    <property type="molecule type" value="Genomic_DNA"/>
</dbReference>
<evidence type="ECO:0000256" key="1">
    <source>
        <dbReference type="ARBA" id="ARBA00006284"/>
    </source>
</evidence>
<dbReference type="Gene3D" id="3.40.50.10350">
    <property type="entry name" value="Glycerate kinase, domain 1"/>
    <property type="match status" value="2"/>
</dbReference>
<comment type="similarity">
    <text evidence="1 4">Belongs to the glycerate kinase type-1 family.</text>
</comment>
<dbReference type="RefSeq" id="WP_037204848.1">
    <property type="nucleotide sequence ID" value="NZ_CP009111.1"/>
</dbReference>
<dbReference type="AlphaFoldDB" id="A0A1B1K9V8"/>
<dbReference type="InterPro" id="IPR036129">
    <property type="entry name" value="Glycerate_kinase_sf"/>
</dbReference>
<name>A0A1B1K9V8_RHOOP</name>
<dbReference type="GO" id="GO:0031388">
    <property type="term" value="P:organic acid phosphorylation"/>
    <property type="evidence" value="ECO:0007669"/>
    <property type="project" value="UniProtKB-UniRule"/>
</dbReference>
<dbReference type="Proteomes" id="UP000186108">
    <property type="component" value="Chromosome"/>
</dbReference>
<accession>A0A1B1K9V8</accession>
<evidence type="ECO:0000313" key="5">
    <source>
        <dbReference type="EMBL" id="ANS29356.1"/>
    </source>
</evidence>
<dbReference type="PANTHER" id="PTHR21599">
    <property type="entry name" value="GLYCERATE KINASE"/>
    <property type="match status" value="1"/>
</dbReference>
<dbReference type="Gene3D" id="3.90.1510.10">
    <property type="entry name" value="Glycerate kinase, domain 2"/>
    <property type="match status" value="2"/>
</dbReference>
<keyword evidence="2 4" id="KW-0808">Transferase</keyword>
<protein>
    <recommendedName>
        <fullName evidence="7">Glycerate kinase</fullName>
    </recommendedName>
</protein>
<dbReference type="Pfam" id="PF02595">
    <property type="entry name" value="Gly_kinase"/>
    <property type="match status" value="2"/>
</dbReference>
<dbReference type="GO" id="GO:0008887">
    <property type="term" value="F:glycerate kinase activity"/>
    <property type="evidence" value="ECO:0007669"/>
    <property type="project" value="UniProtKB-UniRule"/>
</dbReference>
<dbReference type="SUPFAM" id="SSF110738">
    <property type="entry name" value="Glycerate kinase I"/>
    <property type="match status" value="1"/>
</dbReference>
<evidence type="ECO:0000256" key="4">
    <source>
        <dbReference type="PIRNR" id="PIRNR006078"/>
    </source>
</evidence>
<evidence type="ECO:0000256" key="2">
    <source>
        <dbReference type="ARBA" id="ARBA00022679"/>
    </source>
</evidence>
<dbReference type="PANTHER" id="PTHR21599:SF0">
    <property type="entry name" value="GLYCERATE KINASE"/>
    <property type="match status" value="1"/>
</dbReference>
<evidence type="ECO:0000313" key="6">
    <source>
        <dbReference type="Proteomes" id="UP000186108"/>
    </source>
</evidence>
<gene>
    <name evidence="5" type="ORF">R1CP_23440</name>
</gene>
<dbReference type="PATRIC" id="fig|37919.13.peg.4943"/>
<dbReference type="InterPro" id="IPR018197">
    <property type="entry name" value="Glycerate_kinase_RE-like"/>
</dbReference>
<keyword evidence="3 4" id="KW-0418">Kinase</keyword>
<proteinExistence type="inferred from homology"/>
<sequence>MRVMIAPDSFGETLTAVEATAAIAAGWSAVRPDDQLIEAPQSDGGPGFVDVVAAAGGTVRTAVVEGPLGADVTARWLLDGTDAYLESAQACGLGLLGGPPTPRTARDAHSRGVGQLVVAALDAGASRIVVGLGGSSCTDGGRGLVEALAQGFGSADAAVARLRSVELVAASDVEHPLLGEHGAARVFGPQKGADPDTVAFLEDRNAAWAGQLQRVTAREVAAEAGAGAAGGIGAALLALGATRESGAHVVAQRTRQDRQLASAQLVITGEGRLDQQSLRGKLVIALAAAARRRSIATLVLAGQVLLDPADLDSAGIDEALSLVDHAGSVELAMSDAYAQLRDLAAAAARGWDGAAAGQ</sequence>
<dbReference type="InterPro" id="IPR018193">
    <property type="entry name" value="Glyc_kinase_flavodox-like_fold"/>
</dbReference>
<reference evidence="5 6" key="1">
    <citation type="submission" date="2014-07" db="EMBL/GenBank/DDBJ databases">
        <authorList>
            <person name="Zhang J.E."/>
            <person name="Yang H."/>
            <person name="Guo J."/>
            <person name="Deng Z."/>
            <person name="Luo H."/>
            <person name="Luo M."/>
            <person name="Zhao B."/>
        </authorList>
    </citation>
    <scope>NUCLEOTIDE SEQUENCE [LARGE SCALE GENOMIC DNA]</scope>
    <source>
        <strain evidence="5 6">1CP</strain>
    </source>
</reference>
<evidence type="ECO:0008006" key="7">
    <source>
        <dbReference type="Google" id="ProtNLM"/>
    </source>
</evidence>